<dbReference type="SUPFAM" id="SSF50978">
    <property type="entry name" value="WD40 repeat-like"/>
    <property type="match status" value="1"/>
</dbReference>
<proteinExistence type="predicted"/>
<dbReference type="PANTHER" id="PTHR44666:SF1">
    <property type="entry name" value="WD REPEAT-CONTAINING PROTEIN 53"/>
    <property type="match status" value="1"/>
</dbReference>
<dbReference type="EMBL" id="JADNRY010000137">
    <property type="protein sequence ID" value="KAF9063815.1"/>
    <property type="molecule type" value="Genomic_DNA"/>
</dbReference>
<comment type="caution">
    <text evidence="1">The sequence shown here is derived from an EMBL/GenBank/DDBJ whole genome shotgun (WGS) entry which is preliminary data.</text>
</comment>
<dbReference type="AlphaFoldDB" id="A0A9P5PKT8"/>
<name>A0A9P5PKT8_9AGAR</name>
<dbReference type="InterPro" id="IPR036322">
    <property type="entry name" value="WD40_repeat_dom_sf"/>
</dbReference>
<reference evidence="1" key="1">
    <citation type="submission" date="2020-11" db="EMBL/GenBank/DDBJ databases">
        <authorList>
            <consortium name="DOE Joint Genome Institute"/>
            <person name="Ahrendt S."/>
            <person name="Riley R."/>
            <person name="Andreopoulos W."/>
            <person name="Labutti K."/>
            <person name="Pangilinan J."/>
            <person name="Ruiz-Duenas F.J."/>
            <person name="Barrasa J.M."/>
            <person name="Sanchez-Garcia M."/>
            <person name="Camarero S."/>
            <person name="Miyauchi S."/>
            <person name="Serrano A."/>
            <person name="Linde D."/>
            <person name="Babiker R."/>
            <person name="Drula E."/>
            <person name="Ayuso-Fernandez I."/>
            <person name="Pacheco R."/>
            <person name="Padilla G."/>
            <person name="Ferreira P."/>
            <person name="Barriuso J."/>
            <person name="Kellner H."/>
            <person name="Castanera R."/>
            <person name="Alfaro M."/>
            <person name="Ramirez L."/>
            <person name="Pisabarro A.G."/>
            <person name="Kuo A."/>
            <person name="Tritt A."/>
            <person name="Lipzen A."/>
            <person name="He G."/>
            <person name="Yan M."/>
            <person name="Ng V."/>
            <person name="Cullen D."/>
            <person name="Martin F."/>
            <person name="Rosso M.-N."/>
            <person name="Henrissat B."/>
            <person name="Hibbett D."/>
            <person name="Martinez A.T."/>
            <person name="Grigoriev I.V."/>
        </authorList>
    </citation>
    <scope>NUCLEOTIDE SEQUENCE</scope>
    <source>
        <strain evidence="1">AH 40177</strain>
    </source>
</reference>
<dbReference type="Proteomes" id="UP000772434">
    <property type="component" value="Unassembled WGS sequence"/>
</dbReference>
<dbReference type="InterPro" id="IPR042453">
    <property type="entry name" value="WDR53"/>
</dbReference>
<protein>
    <submittedName>
        <fullName evidence="1">Uncharacterized protein</fullName>
    </submittedName>
</protein>
<organism evidence="1 2">
    <name type="scientific">Rhodocollybia butyracea</name>
    <dbReference type="NCBI Taxonomy" id="206335"/>
    <lineage>
        <taxon>Eukaryota</taxon>
        <taxon>Fungi</taxon>
        <taxon>Dikarya</taxon>
        <taxon>Basidiomycota</taxon>
        <taxon>Agaricomycotina</taxon>
        <taxon>Agaricomycetes</taxon>
        <taxon>Agaricomycetidae</taxon>
        <taxon>Agaricales</taxon>
        <taxon>Marasmiineae</taxon>
        <taxon>Omphalotaceae</taxon>
        <taxon>Rhodocollybia</taxon>
    </lineage>
</organism>
<dbReference type="CDD" id="cd00084">
    <property type="entry name" value="HMG-box_SF"/>
    <property type="match status" value="1"/>
</dbReference>
<evidence type="ECO:0000313" key="1">
    <source>
        <dbReference type="EMBL" id="KAF9063815.1"/>
    </source>
</evidence>
<accession>A0A9P5PKT8</accession>
<keyword evidence="2" id="KW-1185">Reference proteome</keyword>
<dbReference type="Gene3D" id="2.130.10.10">
    <property type="entry name" value="YVTN repeat-like/Quinoprotein amine dehydrogenase"/>
    <property type="match status" value="1"/>
</dbReference>
<sequence>MDNPAMIMAAQDTLRSIKLTEDDDDVLNEISLNSSNKHLAFSTDLGVVGVVDLSNMSIVRMKQKHASICGCVKFVPDRPRELVSAGYDETFLHFDFLEGTCISKHEISSSQTQTTEGVSLSPPFIMSTAMSSTGILAAGTADGHLWLGLGGQKGLGKDKIKRSKKWNGLSDEEKQVYVKVADGPIVAMSFSAPTTLTASTLMGSIIQWEITLGLDKVNALVSNDTKIAIAGLTKDGKGIIEIWDKSVPAHTSTSV</sequence>
<evidence type="ECO:0000313" key="2">
    <source>
        <dbReference type="Proteomes" id="UP000772434"/>
    </source>
</evidence>
<gene>
    <name evidence="1" type="ORF">BDP27DRAFT_1334466</name>
</gene>
<dbReference type="InterPro" id="IPR015943">
    <property type="entry name" value="WD40/YVTN_repeat-like_dom_sf"/>
</dbReference>
<dbReference type="OrthoDB" id="2161379at2759"/>
<dbReference type="PANTHER" id="PTHR44666">
    <property type="entry name" value="WD REPEAT-CONTAINING PROTEIN 53"/>
    <property type="match status" value="1"/>
</dbReference>